<evidence type="ECO:0000256" key="2">
    <source>
        <dbReference type="SAM" id="SignalP"/>
    </source>
</evidence>
<evidence type="ECO:0000256" key="1">
    <source>
        <dbReference type="SAM" id="Phobius"/>
    </source>
</evidence>
<dbReference type="EMBL" id="JF703137">
    <property type="protein sequence ID" value="AEE92767.1"/>
    <property type="molecule type" value="mRNA"/>
</dbReference>
<dbReference type="InterPro" id="IPR023355">
    <property type="entry name" value="Myo_ane_neurotoxin_sf"/>
</dbReference>
<feature type="transmembrane region" description="Helical" evidence="1">
    <location>
        <begin position="47"/>
        <end position="70"/>
    </location>
</feature>
<feature type="chain" id="PRO_5003339710" evidence="2">
    <location>
        <begin position="24"/>
        <end position="130"/>
    </location>
</feature>
<proteinExistence type="evidence at transcript level"/>
<evidence type="ECO:0000313" key="3">
    <source>
        <dbReference type="EMBL" id="AEE92767.1"/>
    </source>
</evidence>
<name>F6M2H4_MAGGI</name>
<keyword evidence="1" id="KW-1133">Transmembrane helix</keyword>
<reference evidence="3" key="1">
    <citation type="journal article" date="2011" name="PLoS ONE">
        <title>Big Defensins, a Diverse Family of Antimicrobial Peptides That Follows Different Patterns of Expression in Hemocytes of the Oyster Crassostrea gigas.</title>
        <authorList>
            <person name="Rosa R.D."/>
            <person name="Santini A."/>
            <person name="Fievet J."/>
            <person name="Bulet P."/>
            <person name="Destoumieux-Garzon D."/>
            <person name="Bachere E."/>
        </authorList>
    </citation>
    <scope>NUCLEOTIDE SEQUENCE</scope>
</reference>
<keyword evidence="1" id="KW-0812">Transmembrane</keyword>
<keyword evidence="1" id="KW-0472">Membrane</keyword>
<organism evidence="3">
    <name type="scientific">Magallana gigas</name>
    <name type="common">Pacific oyster</name>
    <name type="synonym">Crassostrea gigas</name>
    <dbReference type="NCBI Taxonomy" id="29159"/>
    <lineage>
        <taxon>Eukaryota</taxon>
        <taxon>Metazoa</taxon>
        <taxon>Spiralia</taxon>
        <taxon>Lophotrochozoa</taxon>
        <taxon>Mollusca</taxon>
        <taxon>Bivalvia</taxon>
        <taxon>Autobranchia</taxon>
        <taxon>Pteriomorphia</taxon>
        <taxon>Ostreida</taxon>
        <taxon>Ostreoidea</taxon>
        <taxon>Ostreidae</taxon>
        <taxon>Magallana</taxon>
    </lineage>
</organism>
<sequence>MERKSFLSAIFIVLLVSPASIMAKTLEKVNETRNKRQAQALLPIASYAGLTVSAPVFAALVTVYGAYALYRYNIRRRENSYQRIRSDHDSHSCANNRGWCRPTCFSHEYTDWFNNDVCGSYRCCRPGRRG</sequence>
<feature type="signal peptide" evidence="2">
    <location>
        <begin position="1"/>
        <end position="23"/>
    </location>
</feature>
<protein>
    <submittedName>
        <fullName evidence="3">Big defensin 1</fullName>
    </submittedName>
</protein>
<keyword evidence="2" id="KW-0732">Signal</keyword>
<dbReference type="Gene3D" id="2.20.20.10">
    <property type="entry name" value="Anthopleurin-A"/>
    <property type="match status" value="1"/>
</dbReference>
<dbReference type="AlphaFoldDB" id="F6M2H4"/>
<gene>
    <name evidence="3" type="primary">bigdef1</name>
</gene>
<accession>F6M2H4</accession>